<dbReference type="CDD" id="cd06257">
    <property type="entry name" value="DnaJ"/>
    <property type="match status" value="1"/>
</dbReference>
<name>K4A9I8_SETIT</name>
<dbReference type="GO" id="GO:0005783">
    <property type="term" value="C:endoplasmic reticulum"/>
    <property type="evidence" value="ECO:0007669"/>
    <property type="project" value="UniProtKB-ARBA"/>
</dbReference>
<feature type="region of interest" description="Disordered" evidence="1">
    <location>
        <begin position="206"/>
        <end position="227"/>
    </location>
</feature>
<dbReference type="InParanoid" id="K4A9I8"/>
<dbReference type="EMBL" id="AGNK02005947">
    <property type="status" value="NOT_ANNOTATED_CDS"/>
    <property type="molecule type" value="Genomic_DNA"/>
</dbReference>
<dbReference type="Gramene" id="KQK90566">
    <property type="protein sequence ID" value="KQK90566"/>
    <property type="gene ID" value="SETIT_035544mg"/>
</dbReference>
<protein>
    <recommendedName>
        <fullName evidence="2">J domain-containing protein</fullName>
    </recommendedName>
</protein>
<dbReference type="SUPFAM" id="SSF46565">
    <property type="entry name" value="Chaperone J-domain"/>
    <property type="match status" value="1"/>
</dbReference>
<feature type="compositionally biased region" description="Pro residues" evidence="1">
    <location>
        <begin position="51"/>
        <end position="64"/>
    </location>
</feature>
<evidence type="ECO:0000256" key="1">
    <source>
        <dbReference type="SAM" id="MobiDB-lite"/>
    </source>
</evidence>
<feature type="domain" description="J" evidence="2">
    <location>
        <begin position="151"/>
        <end position="208"/>
    </location>
</feature>
<dbReference type="OMA" id="ICIPAHP"/>
<dbReference type="eggNOG" id="ENOG502RIJM">
    <property type="taxonomic scope" value="Eukaryota"/>
</dbReference>
<dbReference type="Pfam" id="PF00226">
    <property type="entry name" value="DnaJ"/>
    <property type="match status" value="1"/>
</dbReference>
<feature type="compositionally biased region" description="Gly residues" evidence="1">
    <location>
        <begin position="326"/>
        <end position="337"/>
    </location>
</feature>
<dbReference type="InterPro" id="IPR036869">
    <property type="entry name" value="J_dom_sf"/>
</dbReference>
<reference evidence="4" key="1">
    <citation type="journal article" date="2012" name="Nat. Biotechnol.">
        <title>Reference genome sequence of the model plant Setaria.</title>
        <authorList>
            <person name="Bennetzen J.L."/>
            <person name="Schmutz J."/>
            <person name="Wang H."/>
            <person name="Percifield R."/>
            <person name="Hawkins J."/>
            <person name="Pontaroli A.C."/>
            <person name="Estep M."/>
            <person name="Feng L."/>
            <person name="Vaughn J.N."/>
            <person name="Grimwood J."/>
            <person name="Jenkins J."/>
            <person name="Barry K."/>
            <person name="Lindquist E."/>
            <person name="Hellsten U."/>
            <person name="Deshpande S."/>
            <person name="Wang X."/>
            <person name="Wu X."/>
            <person name="Mitros T."/>
            <person name="Triplett J."/>
            <person name="Yang X."/>
            <person name="Ye C.Y."/>
            <person name="Mauro-Herrera M."/>
            <person name="Wang L."/>
            <person name="Li P."/>
            <person name="Sharma M."/>
            <person name="Sharma R."/>
            <person name="Ronald P.C."/>
            <person name="Panaud O."/>
            <person name="Kellogg E.A."/>
            <person name="Brutnell T.P."/>
            <person name="Doust A.N."/>
            <person name="Tuskan G.A."/>
            <person name="Rokhsar D."/>
            <person name="Devos K.M."/>
        </authorList>
    </citation>
    <scope>NUCLEOTIDE SEQUENCE [LARGE SCALE GENOMIC DNA]</scope>
    <source>
        <strain evidence="4">cv. Yugu1</strain>
    </source>
</reference>
<dbReference type="PANTHER" id="PTHR45496">
    <property type="entry name" value="CHAPERONE DNAJ-DOMAIN SUPERFAMILY PROTEIN"/>
    <property type="match status" value="1"/>
</dbReference>
<dbReference type="HOGENOM" id="CLU_058532_0_0_1"/>
<feature type="compositionally biased region" description="Gly residues" evidence="1">
    <location>
        <begin position="71"/>
        <end position="87"/>
    </location>
</feature>
<dbReference type="STRING" id="4555.K4A9I8"/>
<organism evidence="3 4">
    <name type="scientific">Setaria italica</name>
    <name type="common">Foxtail millet</name>
    <name type="synonym">Panicum italicum</name>
    <dbReference type="NCBI Taxonomy" id="4555"/>
    <lineage>
        <taxon>Eukaryota</taxon>
        <taxon>Viridiplantae</taxon>
        <taxon>Streptophyta</taxon>
        <taxon>Embryophyta</taxon>
        <taxon>Tracheophyta</taxon>
        <taxon>Spermatophyta</taxon>
        <taxon>Magnoliopsida</taxon>
        <taxon>Liliopsida</taxon>
        <taxon>Poales</taxon>
        <taxon>Poaceae</taxon>
        <taxon>PACMAD clade</taxon>
        <taxon>Panicoideae</taxon>
        <taxon>Panicodae</taxon>
        <taxon>Paniceae</taxon>
        <taxon>Cenchrinae</taxon>
        <taxon>Setaria</taxon>
    </lineage>
</organism>
<dbReference type="PROSITE" id="PS50076">
    <property type="entry name" value="DNAJ_2"/>
    <property type="match status" value="1"/>
</dbReference>
<dbReference type="Gene3D" id="1.10.287.110">
    <property type="entry name" value="DnaJ domain"/>
    <property type="match status" value="1"/>
</dbReference>
<dbReference type="AlphaFoldDB" id="K4A9I8"/>
<keyword evidence="4" id="KW-1185">Reference proteome</keyword>
<reference evidence="3" key="2">
    <citation type="submission" date="2018-08" db="UniProtKB">
        <authorList>
            <consortium name="EnsemblPlants"/>
        </authorList>
    </citation>
    <scope>IDENTIFICATION</scope>
    <source>
        <strain evidence="3">Yugu1</strain>
    </source>
</reference>
<proteinExistence type="predicted"/>
<dbReference type="PANTHER" id="PTHR45496:SF5">
    <property type="entry name" value="DNAJ DOMAIN CONTAINING PROTEIN, EXPRESSED"/>
    <property type="match status" value="1"/>
</dbReference>
<evidence type="ECO:0000259" key="2">
    <source>
        <dbReference type="PROSITE" id="PS50076"/>
    </source>
</evidence>
<sequence>MRSGLGGSGASDPLTRRSGQVGGGYCCWRWARALMIVVYGVLSPSPDQNQQPPPVRPHPVPPPNAMDFSVGGSGGGGGGGGAGGPGEGRAQAERWLEIAEKLLAARDLVGCKRFAERAVESDPLLPGADELLAVADVLLASQSALPSGQPDPLAVLQLPPGACPDQAAVSRAFRRLALLLAPRNPHPGAEVALRLVNDAYAILSDPSRRPPPSANQATGTFSSQPAAAAAAAPPTPEFWTACPFCCYVHQYPRDLVGRALKCPNEGCRRGFVAAEIPTAPTIVPGTEMYQCAWGFFPLGFPNAADMGGNWKPFYKMFPWNTAPSGEGSGGRSQGNRGGRQPQTGSARGGSSRGRIKKTTARKKVGAGLRRRSFGGGVESGIDSTMLGQEGWAGDEDGGDGRAEEGRGININEAAQATDGSGRVNASGAGGVEDMSNFHIDVDATEDILGNLHNLPFLRVDNLGRML</sequence>
<dbReference type="FunCoup" id="K4A9I8">
    <property type="interactions" value="841"/>
</dbReference>
<feature type="region of interest" description="Disordered" evidence="1">
    <location>
        <begin position="324"/>
        <end position="404"/>
    </location>
</feature>
<dbReference type="EnsemblPlants" id="KQK90566">
    <property type="protein sequence ID" value="KQK90566"/>
    <property type="gene ID" value="SETIT_035544mg"/>
</dbReference>
<evidence type="ECO:0000313" key="3">
    <source>
        <dbReference type="EnsemblPlants" id="KQK90566"/>
    </source>
</evidence>
<evidence type="ECO:0000313" key="4">
    <source>
        <dbReference type="Proteomes" id="UP000004995"/>
    </source>
</evidence>
<feature type="region of interest" description="Disordered" evidence="1">
    <location>
        <begin position="46"/>
        <end position="89"/>
    </location>
</feature>
<dbReference type="SMART" id="SM00271">
    <property type="entry name" value="DnaJ"/>
    <property type="match status" value="1"/>
</dbReference>
<dbReference type="InterPro" id="IPR053052">
    <property type="entry name" value="Imprinting_Balance_Reg"/>
</dbReference>
<feature type="compositionally biased region" description="Polar residues" evidence="1">
    <location>
        <begin position="214"/>
        <end position="224"/>
    </location>
</feature>
<feature type="compositionally biased region" description="Basic residues" evidence="1">
    <location>
        <begin position="353"/>
        <end position="372"/>
    </location>
</feature>
<dbReference type="Proteomes" id="UP000004995">
    <property type="component" value="Unassembled WGS sequence"/>
</dbReference>
<dbReference type="InterPro" id="IPR001623">
    <property type="entry name" value="DnaJ_domain"/>
</dbReference>
<accession>K4A9I8</accession>